<gene>
    <name evidence="2" type="ORF">DEO72_LG6g3314</name>
</gene>
<dbReference type="PROSITE" id="PS50011">
    <property type="entry name" value="PROTEIN_KINASE_DOM"/>
    <property type="match status" value="1"/>
</dbReference>
<dbReference type="Gene3D" id="3.30.200.20">
    <property type="entry name" value="Phosphorylase Kinase, domain 1"/>
    <property type="match status" value="1"/>
</dbReference>
<keyword evidence="2" id="KW-0675">Receptor</keyword>
<sequence length="398" mass="43948">MAHFMGDATSFCWAVDSAISSESASNLGASPPHSFTSVVDNALRSSSASEANFLPSFTSEEDNVIRSSNGERTDVRVEGSSPVASNYTENVVKGFQLFRKAELVAATNNFSLENKIGGGAVFIGKLLDGREVAIKRGPKRKTPFESELAFLSRLHHKHLVGLVGFCERRHEKLLVYEYMKNGSLYNHLHEKKNVEKGSSVLNDWKMRIKIALDAARGIQYLHNHAVPSIIHRNIKSSNILIDASWTARVSGFGLCLMSSEVERHQQIEGNVGYIDPEYYGLNVLTTKSDVYGFGVVLLELLTGKRAIFRYGEDGGNPGTIFGSFRSVVDFAVPRISGGEFMEILDPRVGPPGVDETEVVELLAHIAINCVNRKGKDRPSMAHILVQLERRVSYFQSIL</sequence>
<dbReference type="GO" id="GO:0004672">
    <property type="term" value="F:protein kinase activity"/>
    <property type="evidence" value="ECO:0007669"/>
    <property type="project" value="InterPro"/>
</dbReference>
<dbReference type="Pfam" id="PF07714">
    <property type="entry name" value="PK_Tyr_Ser-Thr"/>
    <property type="match status" value="1"/>
</dbReference>
<dbReference type="PANTHER" id="PTHR46146">
    <property type="entry name" value="SERINE/THREONINE-PROTEIN KINASE-LIKE PROTEIN CCR4"/>
    <property type="match status" value="1"/>
</dbReference>
<feature type="domain" description="Protein kinase" evidence="1">
    <location>
        <begin position="110"/>
        <end position="394"/>
    </location>
</feature>
<keyword evidence="2" id="KW-0418">Kinase</keyword>
<dbReference type="Proteomes" id="UP000501690">
    <property type="component" value="Linkage Group LG6"/>
</dbReference>
<dbReference type="AlphaFoldDB" id="A0A4D6MAZ0"/>
<dbReference type="PANTHER" id="PTHR46146:SF14">
    <property type="entry name" value="SERINE_THREONINE-KINASE CCR4-LIKE PROTEIN"/>
    <property type="match status" value="1"/>
</dbReference>
<name>A0A4D6MAZ0_VIGUN</name>
<keyword evidence="3" id="KW-1185">Reference proteome</keyword>
<keyword evidence="2" id="KW-0812">Transmembrane</keyword>
<proteinExistence type="predicted"/>
<evidence type="ECO:0000313" key="3">
    <source>
        <dbReference type="Proteomes" id="UP000501690"/>
    </source>
</evidence>
<dbReference type="InterPro" id="IPR001245">
    <property type="entry name" value="Ser-Thr/Tyr_kinase_cat_dom"/>
</dbReference>
<evidence type="ECO:0000259" key="1">
    <source>
        <dbReference type="PROSITE" id="PS50011"/>
    </source>
</evidence>
<dbReference type="InterPro" id="IPR011009">
    <property type="entry name" value="Kinase-like_dom_sf"/>
</dbReference>
<keyword evidence="2" id="KW-0472">Membrane</keyword>
<protein>
    <submittedName>
        <fullName evidence="2">Transmembrane receptor protein kinase</fullName>
    </submittedName>
</protein>
<dbReference type="GO" id="GO:0005524">
    <property type="term" value="F:ATP binding"/>
    <property type="evidence" value="ECO:0007669"/>
    <property type="project" value="InterPro"/>
</dbReference>
<dbReference type="Gene3D" id="1.10.510.10">
    <property type="entry name" value="Transferase(Phosphotransferase) domain 1"/>
    <property type="match status" value="1"/>
</dbReference>
<dbReference type="InterPro" id="IPR000719">
    <property type="entry name" value="Prot_kinase_dom"/>
</dbReference>
<dbReference type="EMBL" id="CP039350">
    <property type="protein sequence ID" value="QCD98592.1"/>
    <property type="molecule type" value="Genomic_DNA"/>
</dbReference>
<keyword evidence="2" id="KW-0808">Transferase</keyword>
<evidence type="ECO:0000313" key="2">
    <source>
        <dbReference type="EMBL" id="QCD98592.1"/>
    </source>
</evidence>
<reference evidence="2 3" key="1">
    <citation type="submission" date="2019-04" db="EMBL/GenBank/DDBJ databases">
        <title>An improved genome assembly and genetic linkage map for asparagus bean, Vigna unguiculata ssp. sesquipedialis.</title>
        <authorList>
            <person name="Xia Q."/>
            <person name="Zhang R."/>
            <person name="Dong Y."/>
        </authorList>
    </citation>
    <scope>NUCLEOTIDE SEQUENCE [LARGE SCALE GENOMIC DNA]</scope>
    <source>
        <tissue evidence="2">Leaf</tissue>
    </source>
</reference>
<accession>A0A4D6MAZ0</accession>
<dbReference type="SUPFAM" id="SSF56112">
    <property type="entry name" value="Protein kinase-like (PK-like)"/>
    <property type="match status" value="1"/>
</dbReference>
<organism evidence="2 3">
    <name type="scientific">Vigna unguiculata</name>
    <name type="common">Cowpea</name>
    <dbReference type="NCBI Taxonomy" id="3917"/>
    <lineage>
        <taxon>Eukaryota</taxon>
        <taxon>Viridiplantae</taxon>
        <taxon>Streptophyta</taxon>
        <taxon>Embryophyta</taxon>
        <taxon>Tracheophyta</taxon>
        <taxon>Spermatophyta</taxon>
        <taxon>Magnoliopsida</taxon>
        <taxon>eudicotyledons</taxon>
        <taxon>Gunneridae</taxon>
        <taxon>Pentapetalae</taxon>
        <taxon>rosids</taxon>
        <taxon>fabids</taxon>
        <taxon>Fabales</taxon>
        <taxon>Fabaceae</taxon>
        <taxon>Papilionoideae</taxon>
        <taxon>50 kb inversion clade</taxon>
        <taxon>NPAAA clade</taxon>
        <taxon>indigoferoid/millettioid clade</taxon>
        <taxon>Phaseoleae</taxon>
        <taxon>Vigna</taxon>
    </lineage>
</organism>